<keyword evidence="8" id="KW-1133">Transmembrane helix</keyword>
<dbReference type="GO" id="GO:0005886">
    <property type="term" value="C:plasma membrane"/>
    <property type="evidence" value="ECO:0007669"/>
    <property type="project" value="UniProtKB-SubCell"/>
</dbReference>
<dbReference type="PANTHER" id="PTHR45453:SF2">
    <property type="entry name" value="HISTIDINE KINASE"/>
    <property type="match status" value="1"/>
</dbReference>
<dbReference type="SMART" id="SM00387">
    <property type="entry name" value="HATPase_c"/>
    <property type="match status" value="1"/>
</dbReference>
<evidence type="ECO:0000256" key="1">
    <source>
        <dbReference type="ARBA" id="ARBA00000085"/>
    </source>
</evidence>
<dbReference type="GO" id="GO:0016036">
    <property type="term" value="P:cellular response to phosphate starvation"/>
    <property type="evidence" value="ECO:0007669"/>
    <property type="project" value="TreeGrafter"/>
</dbReference>
<organism evidence="11">
    <name type="scientific">Anaerostipes caccae</name>
    <dbReference type="NCBI Taxonomy" id="105841"/>
    <lineage>
        <taxon>Bacteria</taxon>
        <taxon>Bacillati</taxon>
        <taxon>Bacillota</taxon>
        <taxon>Clostridia</taxon>
        <taxon>Lachnospirales</taxon>
        <taxon>Lachnospiraceae</taxon>
        <taxon>Anaerostipes</taxon>
    </lineage>
</organism>
<dbReference type="InterPro" id="IPR005467">
    <property type="entry name" value="His_kinase_dom"/>
</dbReference>
<dbReference type="SUPFAM" id="SSF55874">
    <property type="entry name" value="ATPase domain of HSP90 chaperone/DNA topoisomerase II/histidine kinase"/>
    <property type="match status" value="1"/>
</dbReference>
<dbReference type="SUPFAM" id="SSF47384">
    <property type="entry name" value="Homodimeric domain of signal transducing histidine kinase"/>
    <property type="match status" value="1"/>
</dbReference>
<keyword evidence="7 11" id="KW-0418">Kinase</keyword>
<evidence type="ECO:0000256" key="4">
    <source>
        <dbReference type="ARBA" id="ARBA00022475"/>
    </source>
</evidence>
<gene>
    <name evidence="11" type="primary">graS_1</name>
    <name evidence="11" type="ORF">ACLFYP115_02819</name>
</gene>
<evidence type="ECO:0000256" key="8">
    <source>
        <dbReference type="ARBA" id="ARBA00022989"/>
    </source>
</evidence>
<dbReference type="RefSeq" id="WP_006566562.1">
    <property type="nucleotide sequence ID" value="NZ_BAABZP010000001.1"/>
</dbReference>
<comment type="subcellular location">
    <subcellularLocation>
        <location evidence="2">Cell membrane</location>
        <topology evidence="2">Multi-pass membrane protein</topology>
    </subcellularLocation>
</comment>
<evidence type="ECO:0000256" key="5">
    <source>
        <dbReference type="ARBA" id="ARBA00022679"/>
    </source>
</evidence>
<evidence type="ECO:0000256" key="3">
    <source>
        <dbReference type="ARBA" id="ARBA00012438"/>
    </source>
</evidence>
<evidence type="ECO:0000256" key="9">
    <source>
        <dbReference type="ARBA" id="ARBA00023012"/>
    </source>
</evidence>
<evidence type="ECO:0000256" key="7">
    <source>
        <dbReference type="ARBA" id="ARBA00022777"/>
    </source>
</evidence>
<evidence type="ECO:0000313" key="11">
    <source>
        <dbReference type="EMBL" id="VYT34041.1"/>
    </source>
</evidence>
<evidence type="ECO:0000256" key="2">
    <source>
        <dbReference type="ARBA" id="ARBA00004651"/>
    </source>
</evidence>
<proteinExistence type="predicted"/>
<dbReference type="CDD" id="cd00082">
    <property type="entry name" value="HisKA"/>
    <property type="match status" value="1"/>
</dbReference>
<dbReference type="PROSITE" id="PS50109">
    <property type="entry name" value="HIS_KIN"/>
    <property type="match status" value="1"/>
</dbReference>
<comment type="catalytic activity">
    <reaction evidence="1">
        <text>ATP + protein L-histidine = ADP + protein N-phospho-L-histidine.</text>
        <dbReference type="EC" id="2.7.13.3"/>
    </reaction>
</comment>
<dbReference type="InterPro" id="IPR036097">
    <property type="entry name" value="HisK_dim/P_sf"/>
</dbReference>
<dbReference type="InterPro" id="IPR003594">
    <property type="entry name" value="HATPase_dom"/>
</dbReference>
<keyword evidence="4" id="KW-1003">Cell membrane</keyword>
<dbReference type="GO" id="GO:0004721">
    <property type="term" value="F:phosphoprotein phosphatase activity"/>
    <property type="evidence" value="ECO:0007669"/>
    <property type="project" value="TreeGrafter"/>
</dbReference>
<dbReference type="PANTHER" id="PTHR45453">
    <property type="entry name" value="PHOSPHATE REGULON SENSOR PROTEIN PHOR"/>
    <property type="match status" value="1"/>
</dbReference>
<dbReference type="Gene3D" id="3.30.565.10">
    <property type="entry name" value="Histidine kinase-like ATPase, C-terminal domain"/>
    <property type="match status" value="1"/>
</dbReference>
<keyword evidence="9" id="KW-0902">Two-component regulatory system</keyword>
<keyword evidence="5 11" id="KW-0808">Transferase</keyword>
<dbReference type="InterPro" id="IPR003661">
    <property type="entry name" value="HisK_dim/P_dom"/>
</dbReference>
<dbReference type="AlphaFoldDB" id="A0A6N2VZK2"/>
<dbReference type="InterPro" id="IPR036890">
    <property type="entry name" value="HATPase_C_sf"/>
</dbReference>
<sequence>MTDRWKQILLKYKEWFVFTMVLCLVFCMFLWLSDIGSFYAILPSVILAAVILYVFMGLWLDRRDRKKEKDFMRFLEKPGSSPNEIELLSMNDREIQAMGHIGERIEMLDHKIRDQEADLAEYEEYIESWAHEIKTPLALMTFVLDNRKDEMSSAAYRRLEYVQTNIEENVERMLYYARIKNVCTDYVFEQVSLSDICGEVLCGYENLLKEQKIRVINEVEDLHVLSDKKGLSFLIRQAVSNSLKYAGQKAEASFLKLYTKRDAENGDVTLAVRDNGIGVKPWDLPFLFEKGFTGDTEEKRKNSTGMGLYLAKQTADSLGIQIEIPEDYTEGFEIIFRFCKV</sequence>
<dbReference type="EC" id="2.7.13.3" evidence="3"/>
<keyword evidence="6" id="KW-0812">Transmembrane</keyword>
<evidence type="ECO:0000256" key="6">
    <source>
        <dbReference type="ARBA" id="ARBA00022692"/>
    </source>
</evidence>
<dbReference type="EMBL" id="CACRSQ010000007">
    <property type="protein sequence ID" value="VYT34041.1"/>
    <property type="molecule type" value="Genomic_DNA"/>
</dbReference>
<dbReference type="Pfam" id="PF02518">
    <property type="entry name" value="HATPase_c"/>
    <property type="match status" value="1"/>
</dbReference>
<dbReference type="InterPro" id="IPR050351">
    <property type="entry name" value="BphY/WalK/GraS-like"/>
</dbReference>
<dbReference type="GO" id="GO:0000155">
    <property type="term" value="F:phosphorelay sensor kinase activity"/>
    <property type="evidence" value="ECO:0007669"/>
    <property type="project" value="InterPro"/>
</dbReference>
<keyword evidence="10" id="KW-0472">Membrane</keyword>
<accession>A0A6N2VZK2</accession>
<protein>
    <recommendedName>
        <fullName evidence="3">histidine kinase</fullName>
        <ecNumber evidence="3">2.7.13.3</ecNumber>
    </recommendedName>
</protein>
<evidence type="ECO:0000256" key="10">
    <source>
        <dbReference type="ARBA" id="ARBA00023136"/>
    </source>
</evidence>
<name>A0A6N2VZK2_9FIRM</name>
<reference evidence="11" key="1">
    <citation type="submission" date="2019-11" db="EMBL/GenBank/DDBJ databases">
        <authorList>
            <person name="Feng L."/>
        </authorList>
    </citation>
    <scope>NUCLEOTIDE SEQUENCE</scope>
    <source>
        <strain evidence="11">AcaccaeLFYP115</strain>
    </source>
</reference>